<evidence type="ECO:0000313" key="7">
    <source>
        <dbReference type="Proteomes" id="UP000887568"/>
    </source>
</evidence>
<evidence type="ECO:0000256" key="2">
    <source>
        <dbReference type="PROSITE-ProRule" id="PRU00192"/>
    </source>
</evidence>
<evidence type="ECO:0000313" key="6">
    <source>
        <dbReference type="EnsemblMetazoa" id="XP_038048008.1"/>
    </source>
</evidence>
<dbReference type="SUPFAM" id="SSF50044">
    <property type="entry name" value="SH3-domain"/>
    <property type="match status" value="1"/>
</dbReference>
<feature type="compositionally biased region" description="Low complexity" evidence="3">
    <location>
        <begin position="421"/>
        <end position="432"/>
    </location>
</feature>
<feature type="compositionally biased region" description="Basic and acidic residues" evidence="3">
    <location>
        <begin position="281"/>
        <end position="291"/>
    </location>
</feature>
<dbReference type="Proteomes" id="UP000887568">
    <property type="component" value="Unplaced"/>
</dbReference>
<name>A0A913Z884_PATMI</name>
<dbReference type="PROSITE" id="PS50105">
    <property type="entry name" value="SAM_DOMAIN"/>
    <property type="match status" value="1"/>
</dbReference>
<dbReference type="InterPro" id="IPR051725">
    <property type="entry name" value="SAM-SH3_domain_protein"/>
</dbReference>
<evidence type="ECO:0000259" key="5">
    <source>
        <dbReference type="PROSITE" id="PS50105"/>
    </source>
</evidence>
<dbReference type="InterPro" id="IPR058666">
    <property type="entry name" value="SASH1/NUB1_homeodomain"/>
</dbReference>
<feature type="compositionally biased region" description="Polar residues" evidence="3">
    <location>
        <begin position="300"/>
        <end position="312"/>
    </location>
</feature>
<feature type="compositionally biased region" description="Polar residues" evidence="3">
    <location>
        <begin position="173"/>
        <end position="196"/>
    </location>
</feature>
<sequence length="1110" mass="122780">MDELYYIHEEDKTPPRRRSLPHHIHFGRGKYEVSELPQRATTWYSESSNQPTSPDHAMSGSTDGGSGGTPETKRGRSLKKNLKALMRTPRKQKGEVPAPNQVSVQGQQTPQWRAADSKLPQEEIMQIFDEVKQGKSTIEEAWAKVDEREAELLKQQNTPDPIPQSPPLDWSPRQVQRTTKPINLGSSAEVSPVTPSDTDESARGATASDVSPHTYDETPDAFLHDNASATDVFDSDEEDNGGIGFQQSLNEAGLIYRNPLQQSLNEAGLIYRNPHAQLASHSEEEVGREDSALSPAGPDTETSSESTNNRHGSTPALPGDQDYLEPSPVVNPKRGRSVSTPAVHVSLSLGYFAGSYGSLVKKRKDPIWPKSSKSVFGKFKELIPNMPRHKSLSPSPDGPDGQQGGSEASDGSLDRCGTFGSSASTCSSSKSSGETETQQPSYEVDSDLLDSEGEYRGKHLKVVRAIIDVDPSPHDVTLLPLKKGDKVYVTKDSGGYWEGVQGKRRGNFKFIHVEQLSKEELEKEKLNPEEDTDTDDIQVMPTFANLKELLELIECEQYFTTLYLHDFGNLEQFKQLEEGHLSSLSITDPKHIVKLTTAAQMLRNPKAGKDRAKSQHIHGLFSPTRQPKGRMMTRDSGFYASTETCVSFDSSGLHRCSETGDSLIEECETAFHGEEMMMSPSDDTLQENSNVNNSNCINSLRSQNGSPVGRMGNPSCRHSGGPSPNFGNGHHISGSPSCPRKEGNGSASPLSHHICRVQSNGVSTKCGGQHFTNSPGWNGRDSPSFQHRHLMATFSDPGSAPNSPRLRPGQRSAKRCPLQSGHSADHQCPSPDVVPKVYSDDITRWRKSALLEMYGLHDPSRLRNSGGFLQSSLAKTHPSPKLPRRVMEQYHCHALHSSPLHAASPSQQKGRRKSRSVSPHHHRHHQPHRDLMLSQNSVHGSPTLPLRPNKSPQPNAQLEWRVEQSLRQEGIDLKEEPYSNKMGFCGIPPALVQRYAEEQAAEVSEVAACLESLRVRDLVDSCRCWFRSDTLASQSSKLVYAGTGNTIEEWLMSLGLPMYVESFTLNGWDELDIVIHMDKEDLRKCGIDRLGHLRRLSTALEHLKMSWKPV</sequence>
<feature type="compositionally biased region" description="Basic residues" evidence="3">
    <location>
        <begin position="909"/>
        <end position="927"/>
    </location>
</feature>
<dbReference type="EnsemblMetazoa" id="XM_038192080.1">
    <property type="protein sequence ID" value="XP_038048008.1"/>
    <property type="gene ID" value="LOC119722074"/>
</dbReference>
<keyword evidence="7" id="KW-1185">Reference proteome</keyword>
<dbReference type="Gene3D" id="2.30.30.40">
    <property type="entry name" value="SH3 Domains"/>
    <property type="match status" value="1"/>
</dbReference>
<dbReference type="Pfam" id="PF07647">
    <property type="entry name" value="SAM_2"/>
    <property type="match status" value="1"/>
</dbReference>
<feature type="region of interest" description="Disordered" evidence="3">
    <location>
        <begin position="1"/>
        <end position="119"/>
    </location>
</feature>
<dbReference type="OrthoDB" id="10047268at2759"/>
<feature type="region of interest" description="Disordered" evidence="3">
    <location>
        <begin position="278"/>
        <end position="339"/>
    </location>
</feature>
<protein>
    <recommendedName>
        <fullName evidence="8">SAM domain-containing protein</fullName>
    </recommendedName>
</protein>
<feature type="compositionally biased region" description="Basic and acidic residues" evidence="3">
    <location>
        <begin position="1"/>
        <end position="14"/>
    </location>
</feature>
<dbReference type="InterPro" id="IPR001452">
    <property type="entry name" value="SH3_domain"/>
</dbReference>
<dbReference type="PANTHER" id="PTHR12301">
    <property type="entry name" value="SAM-DOMAIN, SH3 AND NUCLEAR LOCALIZATION SIGNALS PROTEIN RELATED"/>
    <property type="match status" value="1"/>
</dbReference>
<feature type="region of interest" description="Disordered" evidence="3">
    <location>
        <begin position="385"/>
        <end position="448"/>
    </location>
</feature>
<dbReference type="AlphaFoldDB" id="A0A913Z884"/>
<dbReference type="RefSeq" id="XP_038048008.1">
    <property type="nucleotide sequence ID" value="XM_038192080.1"/>
</dbReference>
<dbReference type="GeneID" id="119722074"/>
<feature type="region of interest" description="Disordered" evidence="3">
    <location>
        <begin position="694"/>
        <end position="751"/>
    </location>
</feature>
<dbReference type="Pfam" id="PF07653">
    <property type="entry name" value="SH3_2"/>
    <property type="match status" value="1"/>
</dbReference>
<dbReference type="SUPFAM" id="SSF47769">
    <property type="entry name" value="SAM/Pointed domain"/>
    <property type="match status" value="2"/>
</dbReference>
<organism evidence="6 7">
    <name type="scientific">Patiria miniata</name>
    <name type="common">Bat star</name>
    <name type="synonym">Asterina miniata</name>
    <dbReference type="NCBI Taxonomy" id="46514"/>
    <lineage>
        <taxon>Eukaryota</taxon>
        <taxon>Metazoa</taxon>
        <taxon>Echinodermata</taxon>
        <taxon>Eleutherozoa</taxon>
        <taxon>Asterozoa</taxon>
        <taxon>Asteroidea</taxon>
        <taxon>Valvatacea</taxon>
        <taxon>Valvatida</taxon>
        <taxon>Asterinidae</taxon>
        <taxon>Patiria</taxon>
    </lineage>
</organism>
<keyword evidence="1 2" id="KW-0728">SH3 domain</keyword>
<dbReference type="SMART" id="SM00454">
    <property type="entry name" value="SAM"/>
    <property type="match status" value="2"/>
</dbReference>
<evidence type="ECO:0008006" key="8">
    <source>
        <dbReference type="Google" id="ProtNLM"/>
    </source>
</evidence>
<proteinExistence type="predicted"/>
<feature type="compositionally biased region" description="Polar residues" evidence="3">
    <location>
        <begin position="39"/>
        <end position="53"/>
    </location>
</feature>
<dbReference type="PANTHER" id="PTHR12301:SF10">
    <property type="match status" value="1"/>
</dbReference>
<feature type="region of interest" description="Disordered" evidence="3">
    <location>
        <begin position="792"/>
        <end position="832"/>
    </location>
</feature>
<feature type="domain" description="SH3" evidence="4">
    <location>
        <begin position="458"/>
        <end position="518"/>
    </location>
</feature>
<feature type="region of interest" description="Disordered" evidence="3">
    <location>
        <begin position="149"/>
        <end position="245"/>
    </location>
</feature>
<dbReference type="InterPro" id="IPR013761">
    <property type="entry name" value="SAM/pointed_sf"/>
</dbReference>
<dbReference type="PROSITE" id="PS50002">
    <property type="entry name" value="SH3"/>
    <property type="match status" value="1"/>
</dbReference>
<evidence type="ECO:0000259" key="4">
    <source>
        <dbReference type="PROSITE" id="PS50002"/>
    </source>
</evidence>
<dbReference type="InterPro" id="IPR001660">
    <property type="entry name" value="SAM"/>
</dbReference>
<reference evidence="6" key="1">
    <citation type="submission" date="2022-11" db="UniProtKB">
        <authorList>
            <consortium name="EnsemblMetazoa"/>
        </authorList>
    </citation>
    <scope>IDENTIFICATION</scope>
</reference>
<dbReference type="Gene3D" id="1.10.150.50">
    <property type="entry name" value="Transcription Factor, Ets-1"/>
    <property type="match status" value="2"/>
</dbReference>
<evidence type="ECO:0000256" key="1">
    <source>
        <dbReference type="ARBA" id="ARBA00022443"/>
    </source>
</evidence>
<evidence type="ECO:0000256" key="3">
    <source>
        <dbReference type="SAM" id="MobiDB-lite"/>
    </source>
</evidence>
<accession>A0A913Z884</accession>
<dbReference type="InterPro" id="IPR036028">
    <property type="entry name" value="SH3-like_dom_sf"/>
</dbReference>
<feature type="compositionally biased region" description="Polar residues" evidence="3">
    <location>
        <begin position="100"/>
        <end position="111"/>
    </location>
</feature>
<feature type="domain" description="SAM" evidence="5">
    <location>
        <begin position="1042"/>
        <end position="1106"/>
    </location>
</feature>
<dbReference type="Pfam" id="PF26285">
    <property type="entry name" value="SASH1_Homeodomain"/>
    <property type="match status" value="1"/>
</dbReference>
<feature type="region of interest" description="Disordered" evidence="3">
    <location>
        <begin position="898"/>
        <end position="955"/>
    </location>
</feature>
<feature type="compositionally biased region" description="Basic residues" evidence="3">
    <location>
        <begin position="15"/>
        <end position="28"/>
    </location>
</feature>
<dbReference type="OMA" id="WNAHSSE"/>